<dbReference type="Gene3D" id="1.10.8.1050">
    <property type="entry name" value="Antitoxin VbhA-like"/>
    <property type="match status" value="1"/>
</dbReference>
<dbReference type="OrthoDB" id="8116523at2"/>
<dbReference type="HOGENOM" id="CLU_2647200_0_0_5"/>
<keyword evidence="4" id="KW-1185">Reference proteome</keyword>
<dbReference type="AlphaFoldDB" id="B2IE14"/>
<dbReference type="InterPro" id="IPR041535">
    <property type="entry name" value="VbhA"/>
</dbReference>
<dbReference type="Proteomes" id="UP000001695">
    <property type="component" value="Chromosome"/>
</dbReference>
<name>B2IE14_BEII9</name>
<feature type="region of interest" description="Disordered" evidence="1">
    <location>
        <begin position="1"/>
        <end position="25"/>
    </location>
</feature>
<dbReference type="STRING" id="395963.Bind_0385"/>
<reference evidence="3 4" key="2">
    <citation type="journal article" date="2010" name="J. Bacteriol.">
        <title>Complete genome sequence of Beijerinckia indica subsp. indica.</title>
        <authorList>
            <person name="Tamas I."/>
            <person name="Dedysh S.N."/>
            <person name="Liesack W."/>
            <person name="Stott M.B."/>
            <person name="Alam M."/>
            <person name="Murrell J.C."/>
            <person name="Dunfield P.F."/>
        </authorList>
    </citation>
    <scope>NUCLEOTIDE SEQUENCE [LARGE SCALE GENOMIC DNA]</scope>
    <source>
        <strain evidence="4">ATCC 9039 / DSM 1715 / NCIMB 8712</strain>
    </source>
</reference>
<sequence length="76" mass="8320">MQHKPAAVATAPSGEAATLEREDILEREEQVRVGATEVRLAGQERDPASHALFEAYICGEISAKEMITRFLALPQN</sequence>
<organism evidence="3 4">
    <name type="scientific">Beijerinckia indica subsp. indica (strain ATCC 9039 / DSM 1715 / NCIMB 8712)</name>
    <dbReference type="NCBI Taxonomy" id="395963"/>
    <lineage>
        <taxon>Bacteria</taxon>
        <taxon>Pseudomonadati</taxon>
        <taxon>Pseudomonadota</taxon>
        <taxon>Alphaproteobacteria</taxon>
        <taxon>Hyphomicrobiales</taxon>
        <taxon>Beijerinckiaceae</taxon>
        <taxon>Beijerinckia</taxon>
    </lineage>
</organism>
<protein>
    <recommendedName>
        <fullName evidence="2">Antitoxin VbhA domain-containing protein</fullName>
    </recommendedName>
</protein>
<accession>B2IE14</accession>
<reference evidence="4" key="1">
    <citation type="submission" date="2008-03" db="EMBL/GenBank/DDBJ databases">
        <title>Complete sequence of chromosome of Beijerinckia indica subsp. indica ATCC 9039.</title>
        <authorList>
            <consortium name="US DOE Joint Genome Institute"/>
            <person name="Copeland A."/>
            <person name="Lucas S."/>
            <person name="Lapidus A."/>
            <person name="Glavina del Rio T."/>
            <person name="Dalin E."/>
            <person name="Tice H."/>
            <person name="Bruce D."/>
            <person name="Goodwin L."/>
            <person name="Pitluck S."/>
            <person name="LaButti K."/>
            <person name="Schmutz J."/>
            <person name="Larimer F."/>
            <person name="Land M."/>
            <person name="Hauser L."/>
            <person name="Kyrpides N."/>
            <person name="Mikhailova N."/>
            <person name="Dunfield P.F."/>
            <person name="Dedysh S.N."/>
            <person name="Liesack W."/>
            <person name="Saw J.H."/>
            <person name="Alam M."/>
            <person name="Chen Y."/>
            <person name="Murrell J.C."/>
            <person name="Richardson P."/>
        </authorList>
    </citation>
    <scope>NUCLEOTIDE SEQUENCE [LARGE SCALE GENOMIC DNA]</scope>
    <source>
        <strain evidence="4">ATCC 9039 / DSM 1715 / NCIMB 8712</strain>
    </source>
</reference>
<evidence type="ECO:0000259" key="2">
    <source>
        <dbReference type="Pfam" id="PF18495"/>
    </source>
</evidence>
<dbReference type="Pfam" id="PF18495">
    <property type="entry name" value="VbhA"/>
    <property type="match status" value="1"/>
</dbReference>
<dbReference type="EMBL" id="CP001016">
    <property type="protein sequence ID" value="ACB94038.1"/>
    <property type="molecule type" value="Genomic_DNA"/>
</dbReference>
<gene>
    <name evidence="3" type="ordered locus">Bind_0385</name>
</gene>
<evidence type="ECO:0000256" key="1">
    <source>
        <dbReference type="SAM" id="MobiDB-lite"/>
    </source>
</evidence>
<proteinExistence type="predicted"/>
<evidence type="ECO:0000313" key="4">
    <source>
        <dbReference type="Proteomes" id="UP000001695"/>
    </source>
</evidence>
<feature type="domain" description="Antitoxin VbhA" evidence="2">
    <location>
        <begin position="38"/>
        <end position="72"/>
    </location>
</feature>
<dbReference type="KEGG" id="bid:Bind_0385"/>
<dbReference type="RefSeq" id="WP_012383396.1">
    <property type="nucleotide sequence ID" value="NC_010581.1"/>
</dbReference>
<dbReference type="InterPro" id="IPR043038">
    <property type="entry name" value="VbhA_sf"/>
</dbReference>
<evidence type="ECO:0000313" key="3">
    <source>
        <dbReference type="EMBL" id="ACB94038.1"/>
    </source>
</evidence>